<dbReference type="OMA" id="VATQVWI"/>
<accession>K5X2L3</accession>
<keyword evidence="3" id="KW-1185">Reference proteome</keyword>
<feature type="transmembrane region" description="Helical" evidence="1">
    <location>
        <begin position="227"/>
        <end position="251"/>
    </location>
</feature>
<evidence type="ECO:0000313" key="3">
    <source>
        <dbReference type="Proteomes" id="UP000008493"/>
    </source>
</evidence>
<organism evidence="2 3">
    <name type="scientific">Agaricus bisporus var. burnettii (strain JB137-S8 / ATCC MYA-4627 / FGSC 10392)</name>
    <name type="common">White button mushroom</name>
    <dbReference type="NCBI Taxonomy" id="597362"/>
    <lineage>
        <taxon>Eukaryota</taxon>
        <taxon>Fungi</taxon>
        <taxon>Dikarya</taxon>
        <taxon>Basidiomycota</taxon>
        <taxon>Agaricomycotina</taxon>
        <taxon>Agaricomycetes</taxon>
        <taxon>Agaricomycetidae</taxon>
        <taxon>Agaricales</taxon>
        <taxon>Agaricineae</taxon>
        <taxon>Agaricaceae</taxon>
        <taxon>Agaricus</taxon>
    </lineage>
</organism>
<keyword evidence="1" id="KW-0472">Membrane</keyword>
<feature type="transmembrane region" description="Helical" evidence="1">
    <location>
        <begin position="65"/>
        <end position="87"/>
    </location>
</feature>
<feature type="transmembrane region" description="Helical" evidence="1">
    <location>
        <begin position="107"/>
        <end position="128"/>
    </location>
</feature>
<sequence>MSAEDCSSALPNSTRLVRLSWIVGCILSGIGYGALVVVGHACYVGLRRSDSQSGSNPRINNHKLLITYVVFTLVLAIATQVAEIFVTLDGILDDVCFFQSLQPPNPYLGRFAITVWLTNITTDGLFVWRCYTVCGGLRGQRGWSTLLWALPLIVYIVMICTGTIVIVGFAVFNARQGIADVLLPVQYGISGFLNALITVCIVVLILRHRRATLDAFGGSHQMPYLNIMTVLIESASLVVVIDIFAAVGYIQGFLGNVATQVWIPMQPMASFLIIYRVSQGSDYFRRQSEDISTFNAVEQVSELRVECLV</sequence>
<keyword evidence="1" id="KW-0812">Transmembrane</keyword>
<keyword evidence="1" id="KW-1133">Transmembrane helix</keyword>
<reference evidence="3" key="1">
    <citation type="journal article" date="2012" name="Proc. Natl. Acad. Sci. U.S.A.">
        <title>Genome sequence of the button mushroom Agaricus bisporus reveals mechanisms governing adaptation to a humic-rich ecological niche.</title>
        <authorList>
            <person name="Morin E."/>
            <person name="Kohler A."/>
            <person name="Baker A.R."/>
            <person name="Foulongne-Oriol M."/>
            <person name="Lombard V."/>
            <person name="Nagy L.G."/>
            <person name="Ohm R.A."/>
            <person name="Patyshakuliyeva A."/>
            <person name="Brun A."/>
            <person name="Aerts A.L."/>
            <person name="Bailey A.M."/>
            <person name="Billette C."/>
            <person name="Coutinho P.M."/>
            <person name="Deakin G."/>
            <person name="Doddapaneni H."/>
            <person name="Floudas D."/>
            <person name="Grimwood J."/>
            <person name="Hilden K."/>
            <person name="Kuees U."/>
            <person name="LaButti K.M."/>
            <person name="Lapidus A."/>
            <person name="Lindquist E.A."/>
            <person name="Lucas S.M."/>
            <person name="Murat C."/>
            <person name="Riley R.W."/>
            <person name="Salamov A.A."/>
            <person name="Schmutz J."/>
            <person name="Subramanian V."/>
            <person name="Woesten H.A.B."/>
            <person name="Xu J."/>
            <person name="Eastwood D.C."/>
            <person name="Foster G.D."/>
            <person name="Sonnenberg A.S."/>
            <person name="Cullen D."/>
            <person name="de Vries R.P."/>
            <person name="Lundell T."/>
            <person name="Hibbett D.S."/>
            <person name="Henrissat B."/>
            <person name="Burton K.S."/>
            <person name="Kerrigan R.W."/>
            <person name="Challen M.P."/>
            <person name="Grigoriev I.V."/>
            <person name="Martin F."/>
        </authorList>
    </citation>
    <scope>NUCLEOTIDE SEQUENCE [LARGE SCALE GENOMIC DNA]</scope>
    <source>
        <strain evidence="3">JB137-S8 / ATCC MYA-4627 / FGSC 10392</strain>
    </source>
</reference>
<gene>
    <name evidence="2" type="ORF">AGABI1DRAFT_130551</name>
</gene>
<name>K5X2L3_AGABU</name>
<dbReference type="EMBL" id="JH971397">
    <property type="protein sequence ID" value="EKM77132.1"/>
    <property type="molecule type" value="Genomic_DNA"/>
</dbReference>
<dbReference type="Proteomes" id="UP000008493">
    <property type="component" value="Unassembled WGS sequence"/>
</dbReference>
<proteinExistence type="predicted"/>
<protein>
    <submittedName>
        <fullName evidence="2">Uncharacterized protein</fullName>
    </submittedName>
</protein>
<feature type="transmembrane region" description="Helical" evidence="1">
    <location>
        <begin position="20"/>
        <end position="44"/>
    </location>
</feature>
<dbReference type="RefSeq" id="XP_007332133.1">
    <property type="nucleotide sequence ID" value="XM_007332071.1"/>
</dbReference>
<dbReference type="OrthoDB" id="3267806at2759"/>
<dbReference type="AlphaFoldDB" id="K5X2L3"/>
<dbReference type="GeneID" id="18827237"/>
<feature type="transmembrane region" description="Helical" evidence="1">
    <location>
        <begin position="184"/>
        <end position="206"/>
    </location>
</feature>
<dbReference type="InParanoid" id="K5X2L3"/>
<feature type="transmembrane region" description="Helical" evidence="1">
    <location>
        <begin position="148"/>
        <end position="172"/>
    </location>
</feature>
<dbReference type="KEGG" id="abp:AGABI1DRAFT130551"/>
<evidence type="ECO:0000313" key="2">
    <source>
        <dbReference type="EMBL" id="EKM77132.1"/>
    </source>
</evidence>
<dbReference type="HOGENOM" id="CLU_051863_0_0_1"/>
<feature type="transmembrane region" description="Helical" evidence="1">
    <location>
        <begin position="257"/>
        <end position="277"/>
    </location>
</feature>
<evidence type="ECO:0000256" key="1">
    <source>
        <dbReference type="SAM" id="Phobius"/>
    </source>
</evidence>